<accession>A0A0C3BPP7</accession>
<dbReference type="AlphaFoldDB" id="A0A0C3BPP7"/>
<dbReference type="GO" id="GO:0003899">
    <property type="term" value="F:DNA-directed RNA polymerase activity"/>
    <property type="evidence" value="ECO:0007669"/>
    <property type="project" value="UniProtKB-EC"/>
</dbReference>
<dbReference type="Pfam" id="PF04998">
    <property type="entry name" value="RNA_pol_Rpb1_5"/>
    <property type="match status" value="1"/>
</dbReference>
<dbReference type="Gene3D" id="6.20.50.80">
    <property type="match status" value="1"/>
</dbReference>
<reference evidence="8 9" key="1">
    <citation type="submission" date="2014-04" db="EMBL/GenBank/DDBJ databases">
        <authorList>
            <consortium name="DOE Joint Genome Institute"/>
            <person name="Kuo A."/>
            <person name="Tarkka M."/>
            <person name="Buscot F."/>
            <person name="Kohler A."/>
            <person name="Nagy L.G."/>
            <person name="Floudas D."/>
            <person name="Copeland A."/>
            <person name="Barry K.W."/>
            <person name="Cichocki N."/>
            <person name="Veneault-Fourrey C."/>
            <person name="LaButti K."/>
            <person name="Lindquist E.A."/>
            <person name="Lipzen A."/>
            <person name="Lundell T."/>
            <person name="Morin E."/>
            <person name="Murat C."/>
            <person name="Sun H."/>
            <person name="Tunlid A."/>
            <person name="Henrissat B."/>
            <person name="Grigoriev I.V."/>
            <person name="Hibbett D.S."/>
            <person name="Martin F."/>
            <person name="Nordberg H.P."/>
            <person name="Cantor M.N."/>
            <person name="Hua S.X."/>
        </authorList>
    </citation>
    <scope>NUCLEOTIDE SEQUENCE [LARGE SCALE GENOMIC DNA]</scope>
    <source>
        <strain evidence="8 9">F 1598</strain>
    </source>
</reference>
<organism evidence="8 9">
    <name type="scientific">Piloderma croceum (strain F 1598)</name>
    <dbReference type="NCBI Taxonomy" id="765440"/>
    <lineage>
        <taxon>Eukaryota</taxon>
        <taxon>Fungi</taxon>
        <taxon>Dikarya</taxon>
        <taxon>Basidiomycota</taxon>
        <taxon>Agaricomycotina</taxon>
        <taxon>Agaricomycetes</taxon>
        <taxon>Agaricomycetidae</taxon>
        <taxon>Atheliales</taxon>
        <taxon>Atheliaceae</taxon>
        <taxon>Piloderma</taxon>
    </lineage>
</organism>
<dbReference type="OrthoDB" id="270392at2759"/>
<evidence type="ECO:0000259" key="7">
    <source>
        <dbReference type="Pfam" id="PF04998"/>
    </source>
</evidence>
<gene>
    <name evidence="8" type="ORF">PILCRDRAFT_10429</name>
</gene>
<evidence type="ECO:0000256" key="5">
    <source>
        <dbReference type="ARBA" id="ARBA00023163"/>
    </source>
</evidence>
<name>A0A0C3BPP7_PILCF</name>
<dbReference type="PANTHER" id="PTHR19376">
    <property type="entry name" value="DNA-DIRECTED RNA POLYMERASE"/>
    <property type="match status" value="1"/>
</dbReference>
<keyword evidence="5" id="KW-0804">Transcription</keyword>
<reference evidence="9" key="2">
    <citation type="submission" date="2015-01" db="EMBL/GenBank/DDBJ databases">
        <title>Evolutionary Origins and Diversification of the Mycorrhizal Mutualists.</title>
        <authorList>
            <consortium name="DOE Joint Genome Institute"/>
            <consortium name="Mycorrhizal Genomics Consortium"/>
            <person name="Kohler A."/>
            <person name="Kuo A."/>
            <person name="Nagy L.G."/>
            <person name="Floudas D."/>
            <person name="Copeland A."/>
            <person name="Barry K.W."/>
            <person name="Cichocki N."/>
            <person name="Veneault-Fourrey C."/>
            <person name="LaButti K."/>
            <person name="Lindquist E.A."/>
            <person name="Lipzen A."/>
            <person name="Lundell T."/>
            <person name="Morin E."/>
            <person name="Murat C."/>
            <person name="Riley R."/>
            <person name="Ohm R."/>
            <person name="Sun H."/>
            <person name="Tunlid A."/>
            <person name="Henrissat B."/>
            <person name="Grigoriev I.V."/>
            <person name="Hibbett D.S."/>
            <person name="Martin F."/>
        </authorList>
    </citation>
    <scope>NUCLEOTIDE SEQUENCE [LARGE SCALE GENOMIC DNA]</scope>
    <source>
        <strain evidence="9">F 1598</strain>
    </source>
</reference>
<evidence type="ECO:0000256" key="1">
    <source>
        <dbReference type="ARBA" id="ARBA00012418"/>
    </source>
</evidence>
<dbReference type="EMBL" id="KN833010">
    <property type="protein sequence ID" value="KIM79282.1"/>
    <property type="molecule type" value="Genomic_DNA"/>
</dbReference>
<sequence>MAGRERLIDTAVKTAETGYIQRRLVKALEDVMVCYDGTVRNSLGDLIQFVYGEDVGGLLPGVLQVGLHDSSLELQVKLDKEFVQLVDDQRLLREFIFPRTDPSKSHYLPVNLHRIVQNAIQIFHIDQRKPGDLEPAYIIDAVRELTKRLIIVRGDDRLSREAQDNVTLTFRIHLRETFASRRVLEKFHLNREAKFNQSVVNPGEMVEVSDVIDNPRAKIQDGDIPPDQQPFYEAFQTNRLARC</sequence>
<evidence type="ECO:0000259" key="6">
    <source>
        <dbReference type="Pfam" id="PF04992"/>
    </source>
</evidence>
<dbReference type="InterPro" id="IPR007081">
    <property type="entry name" value="RNA_pol_Rpb1_5"/>
</dbReference>
<feature type="domain" description="RNA polymerase Rpb1" evidence="6">
    <location>
        <begin position="64"/>
        <end position="193"/>
    </location>
</feature>
<dbReference type="Proteomes" id="UP000054166">
    <property type="component" value="Unassembled WGS sequence"/>
</dbReference>
<keyword evidence="2" id="KW-0240">DNA-directed RNA polymerase</keyword>
<dbReference type="InterPro" id="IPR045867">
    <property type="entry name" value="DNA-dir_RpoC_beta_prime"/>
</dbReference>
<dbReference type="InParanoid" id="A0A0C3BPP7"/>
<dbReference type="InterPro" id="IPR007075">
    <property type="entry name" value="RNA_pol_Rpb1_6"/>
</dbReference>
<dbReference type="GO" id="GO:0003677">
    <property type="term" value="F:DNA binding"/>
    <property type="evidence" value="ECO:0007669"/>
    <property type="project" value="InterPro"/>
</dbReference>
<dbReference type="HOGENOM" id="CLU_1142941_0_0_1"/>
<evidence type="ECO:0000256" key="2">
    <source>
        <dbReference type="ARBA" id="ARBA00022478"/>
    </source>
</evidence>
<protein>
    <recommendedName>
        <fullName evidence="1">DNA-directed RNA polymerase</fullName>
        <ecNumber evidence="1">2.7.7.6</ecNumber>
    </recommendedName>
</protein>
<evidence type="ECO:0000256" key="4">
    <source>
        <dbReference type="ARBA" id="ARBA00022695"/>
    </source>
</evidence>
<keyword evidence="3" id="KW-0808">Transferase</keyword>
<evidence type="ECO:0000313" key="8">
    <source>
        <dbReference type="EMBL" id="KIM79282.1"/>
    </source>
</evidence>
<keyword evidence="9" id="KW-1185">Reference proteome</keyword>
<dbReference type="Pfam" id="PF04992">
    <property type="entry name" value="RNA_pol_Rpb1_6"/>
    <property type="match status" value="1"/>
</dbReference>
<dbReference type="GO" id="GO:0005665">
    <property type="term" value="C:RNA polymerase II, core complex"/>
    <property type="evidence" value="ECO:0007669"/>
    <property type="project" value="TreeGrafter"/>
</dbReference>
<dbReference type="PANTHER" id="PTHR19376:SF37">
    <property type="entry name" value="DNA-DIRECTED RNA POLYMERASE II SUBUNIT RPB1"/>
    <property type="match status" value="1"/>
</dbReference>
<proteinExistence type="predicted"/>
<evidence type="ECO:0000256" key="3">
    <source>
        <dbReference type="ARBA" id="ARBA00022679"/>
    </source>
</evidence>
<dbReference type="SUPFAM" id="SSF64484">
    <property type="entry name" value="beta and beta-prime subunits of DNA dependent RNA-polymerase"/>
    <property type="match status" value="1"/>
</dbReference>
<feature type="domain" description="RNA polymerase Rpb1" evidence="7">
    <location>
        <begin position="1"/>
        <end position="206"/>
    </location>
</feature>
<dbReference type="Gene3D" id="6.10.250.2940">
    <property type="match status" value="1"/>
</dbReference>
<evidence type="ECO:0000313" key="9">
    <source>
        <dbReference type="Proteomes" id="UP000054166"/>
    </source>
</evidence>
<keyword evidence="4" id="KW-0548">Nucleotidyltransferase</keyword>
<dbReference type="GO" id="GO:0006351">
    <property type="term" value="P:DNA-templated transcription"/>
    <property type="evidence" value="ECO:0007669"/>
    <property type="project" value="InterPro"/>
</dbReference>
<dbReference type="STRING" id="765440.A0A0C3BPP7"/>
<dbReference type="EC" id="2.7.7.6" evidence="1"/>